<protein>
    <submittedName>
        <fullName evidence="1">Uncharacterized protein</fullName>
    </submittedName>
</protein>
<name>X6N7E2_RETFI</name>
<evidence type="ECO:0000313" key="1">
    <source>
        <dbReference type="EMBL" id="ETO21931.1"/>
    </source>
</evidence>
<dbReference type="Proteomes" id="UP000023152">
    <property type="component" value="Unassembled WGS sequence"/>
</dbReference>
<reference evidence="1 2" key="1">
    <citation type="journal article" date="2013" name="Curr. Biol.">
        <title>The Genome of the Foraminiferan Reticulomyxa filosa.</title>
        <authorList>
            <person name="Glockner G."/>
            <person name="Hulsmann N."/>
            <person name="Schleicher M."/>
            <person name="Noegel A.A."/>
            <person name="Eichinger L."/>
            <person name="Gallinger C."/>
            <person name="Pawlowski J."/>
            <person name="Sierra R."/>
            <person name="Euteneuer U."/>
            <person name="Pillet L."/>
            <person name="Moustafa A."/>
            <person name="Platzer M."/>
            <person name="Groth M."/>
            <person name="Szafranski K."/>
            <person name="Schliwa M."/>
        </authorList>
    </citation>
    <scope>NUCLEOTIDE SEQUENCE [LARGE SCALE GENOMIC DNA]</scope>
</reference>
<comment type="caution">
    <text evidence="1">The sequence shown here is derived from an EMBL/GenBank/DDBJ whole genome shotgun (WGS) entry which is preliminary data.</text>
</comment>
<dbReference type="EMBL" id="ASPP01011180">
    <property type="protein sequence ID" value="ETO21931.1"/>
    <property type="molecule type" value="Genomic_DNA"/>
</dbReference>
<organism evidence="1 2">
    <name type="scientific">Reticulomyxa filosa</name>
    <dbReference type="NCBI Taxonomy" id="46433"/>
    <lineage>
        <taxon>Eukaryota</taxon>
        <taxon>Sar</taxon>
        <taxon>Rhizaria</taxon>
        <taxon>Retaria</taxon>
        <taxon>Foraminifera</taxon>
        <taxon>Monothalamids</taxon>
        <taxon>Reticulomyxidae</taxon>
        <taxon>Reticulomyxa</taxon>
    </lineage>
</organism>
<proteinExistence type="predicted"/>
<gene>
    <name evidence="1" type="ORF">RFI_15270</name>
</gene>
<dbReference type="AlphaFoldDB" id="X6N7E2"/>
<accession>X6N7E2</accession>
<keyword evidence="2" id="KW-1185">Reference proteome</keyword>
<feature type="non-terminal residue" evidence="1">
    <location>
        <position position="165"/>
    </location>
</feature>
<evidence type="ECO:0000313" key="2">
    <source>
        <dbReference type="Proteomes" id="UP000023152"/>
    </source>
</evidence>
<sequence length="165" mass="19001">MSNSFKQCKNTLSQTKTTSNIKYTEKLGRRPSIFFSFFPGNIDIYLNLLSCVEINFVKKKNTQKEPLKKSSFDNNTLPQRKENGCVTCSYFSLSRKEVEDNMSKEQMKQQYDNLKTVLSRIQGAFVEGVADVTELLNEWKGQLSQEFLVALSSRMANTQEKIKQI</sequence>